<evidence type="ECO:0000313" key="4">
    <source>
        <dbReference type="Proteomes" id="UP001059893"/>
    </source>
</evidence>
<feature type="compositionally biased region" description="Low complexity" evidence="1">
    <location>
        <begin position="784"/>
        <end position="797"/>
    </location>
</feature>
<feature type="compositionally biased region" description="Basic residues" evidence="1">
    <location>
        <begin position="373"/>
        <end position="383"/>
    </location>
</feature>
<feature type="region of interest" description="Disordered" evidence="1">
    <location>
        <begin position="496"/>
        <end position="533"/>
    </location>
</feature>
<accession>A0ABQ8NHU5</accession>
<feature type="region of interest" description="Disordered" evidence="1">
    <location>
        <begin position="338"/>
        <end position="383"/>
    </location>
</feature>
<feature type="domain" description="Folliculin-interacting protein N-terminal" evidence="2">
    <location>
        <begin position="125"/>
        <end position="272"/>
    </location>
</feature>
<keyword evidence="4" id="KW-1185">Reference proteome</keyword>
<feature type="region of interest" description="Disordered" evidence="1">
    <location>
        <begin position="1213"/>
        <end position="1246"/>
    </location>
</feature>
<feature type="compositionally biased region" description="Basic and acidic residues" evidence="1">
    <location>
        <begin position="932"/>
        <end position="948"/>
    </location>
</feature>
<feature type="region of interest" description="Disordered" evidence="1">
    <location>
        <begin position="682"/>
        <end position="993"/>
    </location>
</feature>
<feature type="compositionally biased region" description="Polar residues" evidence="1">
    <location>
        <begin position="726"/>
        <end position="743"/>
    </location>
</feature>
<gene>
    <name evidence="3" type="ORF">MCOR33_006311</name>
</gene>
<feature type="compositionally biased region" description="Basic residues" evidence="1">
    <location>
        <begin position="712"/>
        <end position="725"/>
    </location>
</feature>
<feature type="compositionally biased region" description="Low complexity" evidence="1">
    <location>
        <begin position="807"/>
        <end position="821"/>
    </location>
</feature>
<dbReference type="InterPro" id="IPR028084">
    <property type="entry name" value="FNIP_N_dom"/>
</dbReference>
<sequence>MRKPATKTEAVVTRKVTFHHNHTRLPGTAQTMLGKLFNLTAGNNGDDATGAQDQSSTSPSQLISTLESVQEDIHTRNLLFPDAESLFQHRNDQVFPLSAGPALPSTSTAVNSFDYDCDVFLDAQDVRVLIMQDALSAKPAALIYDSRPRPPPTSPVSDRPDRPPSVAGFATGPPPDVRRGPVSPRKSSMSQGSRPGNMTQDGSQPQRQSAFDRRASMHGRTQPRIESDTQRANREYADEINVFSSCIFGNSELMAYKGTSTKVHVVPTDGRNESSASFFGDGRGSLGRASMRSSKLSQSFSSEAVGDFMPQMSSSALPRTPQRKKVLITRLFPVTLPSDEASDLPITTPSSRFSEDSAGGFPFPQDGEDGKAKMKRPQPKQKRTPMYAVALVINLPQPTGGNGNGVSVSASRQGVFRGSSSYNENESFPSSFSSARRSGWTMVGQAAAIDSFESAYVGDIEDRIDPITQHWDIIMRTLTHLQSVVATKLSSMLRQHDIGSPDQIPSSLNSQLSRRPSVSRRRSDDGASTKAPKMNARYLTLHPNCLMDNHEVTREIEIAQARIVAGLRATRVVTGQNRWGIWREEARWVARWAGVKDQGLFFHSLLTGYLATHTDWLQALGPSFHRKRHQEQARARGDEDMSLPARTVIVARDKMAARRLVFLLAAFLPANQQLPISMRAHRPSTSASFGGPFSHSPPTYAVPILKEESLRRKINRRTAPRRLSHSRTVSLQAQPPTRSSGLPSQLAHLSMERGHERRPSDATSIRTTHLPISTSDSQNRKSSAATAATITPEATIPHFATLQRQESLSSRRPGSASSTAADDLKRTLQRGDSNLSTNSGSNSPAASEPRPSSSTWGVLAGLWNARRRGSRGSTDTSPPKRDSINSILSGPPMSPTKPTLRSHQEQLRSPARLTAEPKMSRAAGLTSAPDLVSREQRTEDSPGRRRTESPSTRESGSRSPRLSRLATLSDDGSEALLPPRRSDTFQRIPDPSGAFESPVKTSINISDGVIDVDVQFPEYITSFETAISSPSSSGYLSTPGGSGLELFEQTSRIAADGDQPFNVAGWLQQYHPDFILQAIPPQEDLIEQVKASLRAEPSPPVLYSPYHPMSAEAQQQERWLDVSSVIVADTTSFSIQRIRYRRLVKLKPFQDLSAGALLTTSSVNTHSPPVALLTPAVTPYETKLEEEFIIEPIVTLDDVLVEAVERVVGHVGLDSTSSSRSTSKRRERSNSDTAPSGEATSAIRHVAMPVGRAPKALQEVPRAECKMVILSALEEVIKEVVERRDREHREMDNDEHREKESELTVAVRGWLESVEMGE</sequence>
<evidence type="ECO:0000259" key="2">
    <source>
        <dbReference type="Pfam" id="PF14636"/>
    </source>
</evidence>
<dbReference type="Proteomes" id="UP001059893">
    <property type="component" value="Unassembled WGS sequence"/>
</dbReference>
<dbReference type="EMBL" id="JABSND010000114">
    <property type="protein sequence ID" value="KAI6297343.1"/>
    <property type="molecule type" value="Genomic_DNA"/>
</dbReference>
<proteinExistence type="predicted"/>
<organism evidence="3 4">
    <name type="scientific">Pyricularia grisea</name>
    <name type="common">Crabgrass-specific blast fungus</name>
    <name type="synonym">Magnaporthe grisea</name>
    <dbReference type="NCBI Taxonomy" id="148305"/>
    <lineage>
        <taxon>Eukaryota</taxon>
        <taxon>Fungi</taxon>
        <taxon>Dikarya</taxon>
        <taxon>Ascomycota</taxon>
        <taxon>Pezizomycotina</taxon>
        <taxon>Sordariomycetes</taxon>
        <taxon>Sordariomycetidae</taxon>
        <taxon>Magnaporthales</taxon>
        <taxon>Pyriculariaceae</taxon>
        <taxon>Pyricularia</taxon>
    </lineage>
</organism>
<comment type="caution">
    <text evidence="3">The sequence shown here is derived from an EMBL/GenBank/DDBJ whole genome shotgun (WGS) entry which is preliminary data.</text>
</comment>
<feature type="compositionally biased region" description="Polar residues" evidence="1">
    <location>
        <begin position="830"/>
        <end position="840"/>
    </location>
</feature>
<feature type="compositionally biased region" description="Low complexity" evidence="1">
    <location>
        <begin position="949"/>
        <end position="960"/>
    </location>
</feature>
<protein>
    <recommendedName>
        <fullName evidence="2">Folliculin-interacting protein N-terminal domain-containing protein</fullName>
    </recommendedName>
</protein>
<feature type="compositionally biased region" description="Polar residues" evidence="1">
    <location>
        <begin position="185"/>
        <end position="209"/>
    </location>
</feature>
<name>A0ABQ8NHU5_PYRGI</name>
<dbReference type="PANTHER" id="PTHR21634:SF9">
    <property type="entry name" value="RE13835P"/>
    <property type="match status" value="1"/>
</dbReference>
<feature type="region of interest" description="Disordered" evidence="1">
    <location>
        <begin position="142"/>
        <end position="231"/>
    </location>
</feature>
<dbReference type="Pfam" id="PF14636">
    <property type="entry name" value="FNIP_N"/>
    <property type="match status" value="1"/>
</dbReference>
<dbReference type="PANTHER" id="PTHR21634">
    <property type="entry name" value="RE13835P"/>
    <property type="match status" value="1"/>
</dbReference>
<evidence type="ECO:0000256" key="1">
    <source>
        <dbReference type="SAM" id="MobiDB-lite"/>
    </source>
</evidence>
<evidence type="ECO:0000313" key="3">
    <source>
        <dbReference type="EMBL" id="KAI6297343.1"/>
    </source>
</evidence>
<feature type="compositionally biased region" description="Basic and acidic residues" evidence="1">
    <location>
        <begin position="750"/>
        <end position="760"/>
    </location>
</feature>
<reference evidence="3" key="1">
    <citation type="submission" date="2021-01" db="EMBL/GenBank/DDBJ databases">
        <title>Deciphering the adaptive evolutionary patterns associated with biogeogrpahic diversity in the finger millet blast pathogen Magnaporthe oryzae in Eastern Africa.</title>
        <authorList>
            <person name="Onyema G."/>
            <person name="Shittu T.A."/>
            <person name="Dodsworth S."/>
            <person name="Devilliers S."/>
            <person name="Muthumeenakshi S."/>
            <person name="Sreenivasaprasad S."/>
        </authorList>
    </citation>
    <scope>NUCLEOTIDE SEQUENCE</scope>
    <source>
        <strain evidence="3">D15/s37</strain>
    </source>
</reference>
<feature type="compositionally biased region" description="Polar residues" evidence="1">
    <location>
        <begin position="761"/>
        <end position="783"/>
    </location>
</feature>
<feature type="compositionally biased region" description="Low complexity" evidence="1">
    <location>
        <begin position="841"/>
        <end position="854"/>
    </location>
</feature>